<protein>
    <submittedName>
        <fullName evidence="2">Uncharacterized protein</fullName>
    </submittedName>
</protein>
<name>A0A1H6HTI5_9EURY</name>
<proteinExistence type="predicted"/>
<dbReference type="Proteomes" id="UP000199215">
    <property type="component" value="Unassembled WGS sequence"/>
</dbReference>
<keyword evidence="3" id="KW-1185">Reference proteome</keyword>
<dbReference type="AlphaFoldDB" id="A0A1H6HTI5"/>
<evidence type="ECO:0000313" key="3">
    <source>
        <dbReference type="Proteomes" id="UP000199215"/>
    </source>
</evidence>
<evidence type="ECO:0000256" key="1">
    <source>
        <dbReference type="SAM" id="MobiDB-lite"/>
    </source>
</evidence>
<evidence type="ECO:0000313" key="2">
    <source>
        <dbReference type="EMBL" id="SEH38374.1"/>
    </source>
</evidence>
<dbReference type="EMBL" id="FNWU01000001">
    <property type="protein sequence ID" value="SEH38374.1"/>
    <property type="molecule type" value="Genomic_DNA"/>
</dbReference>
<dbReference type="OrthoDB" id="212231at2157"/>
<feature type="region of interest" description="Disordered" evidence="1">
    <location>
        <begin position="1"/>
        <end position="45"/>
    </location>
</feature>
<gene>
    <name evidence="2" type="ORF">SAMN05192561_101358</name>
</gene>
<dbReference type="InterPro" id="IPR046604">
    <property type="entry name" value="DUF6663"/>
</dbReference>
<accession>A0A1H6HTI5</accession>
<sequence length="274" mass="29375">MEPTTSGRFRIQERRVGGDDDESAEDDRSPSFTVVELPSEPVAPDDPDAAEAYAPLHIDGPHAVPTAPLEPGYVVDATVGWTDGTARFIEFEIVSRTRLYAADEVTGMFEAAREAWNGARAAGESVVSTTTRGQDGDPNGALYLFPDASDRDTLAELRSGRIPIEPLIARVNDRLDDDRDRAVFLLRPTADPYVAVLVAFDDDGILARTVRDTYDMGSALADRLEHVTDETGVYAADEGTVRTSESDAGDGHTGSDGGDEDGDDRTGGDVESPL</sequence>
<dbReference type="Pfam" id="PF20368">
    <property type="entry name" value="DUF6663"/>
    <property type="match status" value="1"/>
</dbReference>
<feature type="region of interest" description="Disordered" evidence="1">
    <location>
        <begin position="232"/>
        <end position="274"/>
    </location>
</feature>
<reference evidence="2 3" key="1">
    <citation type="submission" date="2016-10" db="EMBL/GenBank/DDBJ databases">
        <authorList>
            <person name="de Groot N.N."/>
        </authorList>
    </citation>
    <scope>NUCLEOTIDE SEQUENCE [LARGE SCALE GENOMIC DNA]</scope>
    <source>
        <strain evidence="2 3">IBRC-M10418</strain>
    </source>
</reference>
<dbReference type="RefSeq" id="WP_092813448.1">
    <property type="nucleotide sequence ID" value="NZ_FNWU01000001.1"/>
</dbReference>
<organism evidence="2 3">
    <name type="scientific">Halopenitus malekzadehii</name>
    <dbReference type="NCBI Taxonomy" id="1267564"/>
    <lineage>
        <taxon>Archaea</taxon>
        <taxon>Methanobacteriati</taxon>
        <taxon>Methanobacteriota</taxon>
        <taxon>Stenosarchaea group</taxon>
        <taxon>Halobacteria</taxon>
        <taxon>Halobacteriales</taxon>
        <taxon>Haloferacaceae</taxon>
        <taxon>Halopenitus</taxon>
    </lineage>
</organism>